<keyword evidence="2" id="KW-1185">Reference proteome</keyword>
<evidence type="ECO:0000313" key="2">
    <source>
        <dbReference type="Proteomes" id="UP000215884"/>
    </source>
</evidence>
<dbReference type="SUPFAM" id="SSF51182">
    <property type="entry name" value="RmlC-like cupins"/>
    <property type="match status" value="1"/>
</dbReference>
<reference evidence="1 2" key="1">
    <citation type="journal article" date="2017" name="Syst. Appl. Microbiol.">
        <title>Soybeans inoculated with root zone soils of Canadian native legumes harbour diverse and novel Bradyrhizobium spp. that possess agricultural potential.</title>
        <authorList>
            <person name="Bromfield E.S.P."/>
            <person name="Cloutier S."/>
            <person name="Tambong J.T."/>
            <person name="Tran Thi T.V."/>
        </authorList>
    </citation>
    <scope>NUCLEOTIDE SEQUENCE [LARGE SCALE GENOMIC DNA]</scope>
    <source>
        <strain evidence="1 2">39S1MB</strain>
    </source>
</reference>
<dbReference type="PANTHER" id="PTHR36448:SF2">
    <property type="entry name" value="CUPIN TYPE-1 DOMAIN-CONTAINING PROTEIN"/>
    <property type="match status" value="1"/>
</dbReference>
<evidence type="ECO:0000313" key="1">
    <source>
        <dbReference type="EMBL" id="AWL99379.1"/>
    </source>
</evidence>
<reference evidence="1 2" key="2">
    <citation type="journal article" date="2019" name="Int. J. Syst. Evol. Microbiol.">
        <title>Description and complete genome sequence of Bradyrhizobium amphicarpaeae sp. nov., harbouring photosystem and nitrogen-fixation genes.</title>
        <authorList>
            <person name="Bromfield E.S.P."/>
            <person name="Cloutier S."/>
            <person name="Nguyen H.D.T."/>
        </authorList>
    </citation>
    <scope>NUCLEOTIDE SEQUENCE [LARGE SCALE GENOMIC DNA]</scope>
    <source>
        <strain evidence="1 2">39S1MB</strain>
    </source>
</reference>
<dbReference type="InterPro" id="IPR014710">
    <property type="entry name" value="RmlC-like_jellyroll"/>
</dbReference>
<protein>
    <submittedName>
        <fullName evidence="1">Cupin domain-containing protein</fullName>
    </submittedName>
</protein>
<name>A0A2U8PNP2_9BRAD</name>
<proteinExistence type="predicted"/>
<dbReference type="InterPro" id="IPR047121">
    <property type="entry name" value="YjiB-like"/>
</dbReference>
<dbReference type="CDD" id="cd02219">
    <property type="entry name" value="cupin_YjlB-like"/>
    <property type="match status" value="1"/>
</dbReference>
<dbReference type="InterPro" id="IPR011051">
    <property type="entry name" value="RmlC_Cupin_sf"/>
</dbReference>
<dbReference type="Gene3D" id="2.60.120.10">
    <property type="entry name" value="Jelly Rolls"/>
    <property type="match status" value="1"/>
</dbReference>
<sequence length="229" mass="24527">MALRNVGCVHGVPFSFASMCVPAIGRACLDLRQGGAGTKGGEHRLDFVTVVTRSPAMSAVRDNAEPLAIVFEDDGLVPNNILPFLVYQDAVKLDPARPEETIEDLFAANGWGGTWRNGVYDYLHYHATVHEVLGVARGSARVRFGGDHGQELEIKAGDVAILPAGTGHQCIRASDDFCVIGAYPPGSKMEITRATPENHAKALKTIPDVATPPSDPVTGKDGALMRLWR</sequence>
<dbReference type="AlphaFoldDB" id="A0A2U8PNP2"/>
<dbReference type="OrthoDB" id="9791759at2"/>
<accession>A0A2U8PNP2</accession>
<dbReference type="PANTHER" id="PTHR36448">
    <property type="entry name" value="BLR7373 PROTEIN"/>
    <property type="match status" value="1"/>
</dbReference>
<dbReference type="EMBL" id="CP029426">
    <property type="protein sequence ID" value="AWL99379.1"/>
    <property type="molecule type" value="Genomic_DNA"/>
</dbReference>
<dbReference type="KEGG" id="brq:CIT40_04635"/>
<dbReference type="Proteomes" id="UP000215884">
    <property type="component" value="Chromosome"/>
</dbReference>
<organism evidence="1 2">
    <name type="scientific">Bradyrhizobium amphicarpaeae</name>
    <dbReference type="NCBI Taxonomy" id="1404768"/>
    <lineage>
        <taxon>Bacteria</taxon>
        <taxon>Pseudomonadati</taxon>
        <taxon>Pseudomonadota</taxon>
        <taxon>Alphaproteobacteria</taxon>
        <taxon>Hyphomicrobiales</taxon>
        <taxon>Nitrobacteraceae</taxon>
        <taxon>Bradyrhizobium</taxon>
    </lineage>
</organism>
<gene>
    <name evidence="1" type="ORF">CIT40_04635</name>
</gene>